<reference evidence="1" key="1">
    <citation type="submission" date="2020-10" db="EMBL/GenBank/DDBJ databases">
        <authorList>
            <person name="Gilroy R."/>
        </authorList>
    </citation>
    <scope>NUCLEOTIDE SEQUENCE</scope>
    <source>
        <strain evidence="1">CHK195-26880</strain>
    </source>
</reference>
<accession>A0A9D1GA73</accession>
<evidence type="ECO:0000313" key="2">
    <source>
        <dbReference type="Proteomes" id="UP000886833"/>
    </source>
</evidence>
<evidence type="ECO:0000313" key="1">
    <source>
        <dbReference type="EMBL" id="HIT37248.1"/>
    </source>
</evidence>
<proteinExistence type="predicted"/>
<dbReference type="EMBL" id="DVKQ01000026">
    <property type="protein sequence ID" value="HIT37248.1"/>
    <property type="molecule type" value="Genomic_DNA"/>
</dbReference>
<dbReference type="Proteomes" id="UP000886833">
    <property type="component" value="Unassembled WGS sequence"/>
</dbReference>
<name>A0A9D1GA73_9FIRM</name>
<protein>
    <submittedName>
        <fullName evidence="1">Glucosaminidase domain-containing protein</fullName>
    </submittedName>
</protein>
<comment type="caution">
    <text evidence="1">The sequence shown here is derived from an EMBL/GenBank/DDBJ whole genome shotgun (WGS) entry which is preliminary data.</text>
</comment>
<dbReference type="AlphaFoldDB" id="A0A9D1GA73"/>
<organism evidence="1 2">
    <name type="scientific">Candidatus Onthousia faecipullorum</name>
    <dbReference type="NCBI Taxonomy" id="2840887"/>
    <lineage>
        <taxon>Bacteria</taxon>
        <taxon>Bacillati</taxon>
        <taxon>Bacillota</taxon>
        <taxon>Bacilli</taxon>
        <taxon>Candidatus Onthousia</taxon>
    </lineage>
</organism>
<gene>
    <name evidence="1" type="ORF">IAB59_02055</name>
</gene>
<sequence>MKKVSKLSLTLASLGVFMIGLAGVLQYKAFEIEGNTVAYETVTMNDLSTGRVEEVKNQNKNETSIDTVDESNDNIVEDATTEEVVIEDELEDVKTYEEVSTVPVDPIVYDGLTMGQLADKLNRSLKSTISGKGYLIASYSLQLGIDPYMATAIILHETGCNGTCSRLVRECNNVGGQKGGPSCGGGSYKAYTTLDEGIMGYLDNLYRNYYSYGLTTPETIGPKYAASTTWASQVNNYIALIKSR</sequence>
<reference evidence="1" key="2">
    <citation type="journal article" date="2021" name="PeerJ">
        <title>Extensive microbial diversity within the chicken gut microbiome revealed by metagenomics and culture.</title>
        <authorList>
            <person name="Gilroy R."/>
            <person name="Ravi A."/>
            <person name="Getino M."/>
            <person name="Pursley I."/>
            <person name="Horton D.L."/>
            <person name="Alikhan N.F."/>
            <person name="Baker D."/>
            <person name="Gharbi K."/>
            <person name="Hall N."/>
            <person name="Watson M."/>
            <person name="Adriaenssens E.M."/>
            <person name="Foster-Nyarko E."/>
            <person name="Jarju S."/>
            <person name="Secka A."/>
            <person name="Antonio M."/>
            <person name="Oren A."/>
            <person name="Chaudhuri R.R."/>
            <person name="La Ragione R."/>
            <person name="Hildebrand F."/>
            <person name="Pallen M.J."/>
        </authorList>
    </citation>
    <scope>NUCLEOTIDE SEQUENCE</scope>
    <source>
        <strain evidence="1">CHK195-26880</strain>
    </source>
</reference>